<sequence>MYGLHDHTPECSRYQYLLSPFPSLESAAMTPDEAIFIRPTASLLPQQEHVAAALRWTFYWPVRADQPLPQKLNV</sequence>
<dbReference type="AlphaFoldDB" id="A0A0V0Z923"/>
<evidence type="ECO:0000313" key="2">
    <source>
        <dbReference type="Proteomes" id="UP000054783"/>
    </source>
</evidence>
<name>A0A0V0Z923_9BILA</name>
<comment type="caution">
    <text evidence="1">The sequence shown here is derived from an EMBL/GenBank/DDBJ whole genome shotgun (WGS) entry which is preliminary data.</text>
</comment>
<organism evidence="1 2">
    <name type="scientific">Trichinella patagoniensis</name>
    <dbReference type="NCBI Taxonomy" id="990121"/>
    <lineage>
        <taxon>Eukaryota</taxon>
        <taxon>Metazoa</taxon>
        <taxon>Ecdysozoa</taxon>
        <taxon>Nematoda</taxon>
        <taxon>Enoplea</taxon>
        <taxon>Dorylaimia</taxon>
        <taxon>Trichinellida</taxon>
        <taxon>Trichinellidae</taxon>
        <taxon>Trichinella</taxon>
    </lineage>
</organism>
<dbReference type="EMBL" id="JYDQ01000297">
    <property type="protein sequence ID" value="KRY08991.1"/>
    <property type="molecule type" value="Genomic_DNA"/>
</dbReference>
<evidence type="ECO:0000313" key="1">
    <source>
        <dbReference type="EMBL" id="KRY08991.1"/>
    </source>
</evidence>
<accession>A0A0V0Z923</accession>
<proteinExistence type="predicted"/>
<gene>
    <name evidence="1" type="ORF">T12_6841</name>
</gene>
<protein>
    <submittedName>
        <fullName evidence="1">Uncharacterized protein</fullName>
    </submittedName>
</protein>
<reference evidence="1 2" key="1">
    <citation type="submission" date="2015-01" db="EMBL/GenBank/DDBJ databases">
        <title>Evolution of Trichinella species and genotypes.</title>
        <authorList>
            <person name="Korhonen P.K."/>
            <person name="Edoardo P."/>
            <person name="Giuseppe L.R."/>
            <person name="Gasser R.B."/>
        </authorList>
    </citation>
    <scope>NUCLEOTIDE SEQUENCE [LARGE SCALE GENOMIC DNA]</scope>
    <source>
        <strain evidence="1">ISS2496</strain>
    </source>
</reference>
<keyword evidence="2" id="KW-1185">Reference proteome</keyword>
<dbReference type="Proteomes" id="UP000054783">
    <property type="component" value="Unassembled WGS sequence"/>
</dbReference>